<protein>
    <submittedName>
        <fullName evidence="2">Uncharacterized protein</fullName>
    </submittedName>
</protein>
<evidence type="ECO:0000256" key="1">
    <source>
        <dbReference type="SAM" id="MobiDB-lite"/>
    </source>
</evidence>
<feature type="compositionally biased region" description="Low complexity" evidence="1">
    <location>
        <begin position="32"/>
        <end position="52"/>
    </location>
</feature>
<dbReference type="Proteomes" id="UP001211907">
    <property type="component" value="Unassembled WGS sequence"/>
</dbReference>
<name>A0AAD5XDB2_9FUNG</name>
<feature type="region of interest" description="Disordered" evidence="1">
    <location>
        <begin position="28"/>
        <end position="55"/>
    </location>
</feature>
<gene>
    <name evidence="2" type="ORF">HK100_003273</name>
</gene>
<dbReference type="AlphaFoldDB" id="A0AAD5XDB2"/>
<keyword evidence="3" id="KW-1185">Reference proteome</keyword>
<evidence type="ECO:0000313" key="2">
    <source>
        <dbReference type="EMBL" id="KAJ3109582.1"/>
    </source>
</evidence>
<sequence>MLHAMGFDLITAMFREMSVAAATAVGVGGSSGSINSGGSISSNSSNSNSSGNVHLSASSADEYDTMLKTFLGGALDCEAAGGVVFDADKLRENLMAFVRQAVVWQA</sequence>
<accession>A0AAD5XDB2</accession>
<evidence type="ECO:0000313" key="3">
    <source>
        <dbReference type="Proteomes" id="UP001211907"/>
    </source>
</evidence>
<comment type="caution">
    <text evidence="2">The sequence shown here is derived from an EMBL/GenBank/DDBJ whole genome shotgun (WGS) entry which is preliminary data.</text>
</comment>
<dbReference type="EMBL" id="JADGJH010001805">
    <property type="protein sequence ID" value="KAJ3109582.1"/>
    <property type="molecule type" value="Genomic_DNA"/>
</dbReference>
<reference evidence="2" key="1">
    <citation type="submission" date="2020-05" db="EMBL/GenBank/DDBJ databases">
        <title>Phylogenomic resolution of chytrid fungi.</title>
        <authorList>
            <person name="Stajich J.E."/>
            <person name="Amses K."/>
            <person name="Simmons R."/>
            <person name="Seto K."/>
            <person name="Myers J."/>
            <person name="Bonds A."/>
            <person name="Quandt C.A."/>
            <person name="Barry K."/>
            <person name="Liu P."/>
            <person name="Grigoriev I."/>
            <person name="Longcore J.E."/>
            <person name="James T.Y."/>
        </authorList>
    </citation>
    <scope>NUCLEOTIDE SEQUENCE</scope>
    <source>
        <strain evidence="2">JEL0513</strain>
    </source>
</reference>
<organism evidence="2 3">
    <name type="scientific">Physocladia obscura</name>
    <dbReference type="NCBI Taxonomy" id="109957"/>
    <lineage>
        <taxon>Eukaryota</taxon>
        <taxon>Fungi</taxon>
        <taxon>Fungi incertae sedis</taxon>
        <taxon>Chytridiomycota</taxon>
        <taxon>Chytridiomycota incertae sedis</taxon>
        <taxon>Chytridiomycetes</taxon>
        <taxon>Chytridiales</taxon>
        <taxon>Chytriomycetaceae</taxon>
        <taxon>Physocladia</taxon>
    </lineage>
</organism>
<proteinExistence type="predicted"/>